<name>A0A4R1YIC0_9RHOB</name>
<dbReference type="EMBL" id="SLVM01000035">
    <property type="protein sequence ID" value="TCM76192.1"/>
    <property type="molecule type" value="Genomic_DNA"/>
</dbReference>
<proteinExistence type="predicted"/>
<protein>
    <submittedName>
        <fullName evidence="2">Uncharacterized protein</fullName>
    </submittedName>
</protein>
<gene>
    <name evidence="2" type="ORF">EV216_13518</name>
</gene>
<organism evidence="2 3">
    <name type="scientific">Rhodovulum steppense</name>
    <dbReference type="NCBI Taxonomy" id="540251"/>
    <lineage>
        <taxon>Bacteria</taxon>
        <taxon>Pseudomonadati</taxon>
        <taxon>Pseudomonadota</taxon>
        <taxon>Alphaproteobacteria</taxon>
        <taxon>Rhodobacterales</taxon>
        <taxon>Paracoccaceae</taxon>
        <taxon>Rhodovulum</taxon>
    </lineage>
</organism>
<sequence>MTALKRYQRLESPGIWREHAGAQRRNVILSFGDASLVVSDTADRVLTHWSLAALDRLNPGETPALYAPDTDSDETLEVDEPLMIEALETVRAAVTRNRPHPGRLRLTIFAAIAAGIVGLGTFWLPGALVRHTVSVVPPQVRAEIGRDLLDRVTRVAGQPCARPGGARALDRLAERLLPGSGARVVVLPSGMPRAAHLPGRVILLNRALVEDHDDPAAVAGFILAESARAARADPLAVLLKEAGVLATFRLLTSGHLPERAMERHARTILTAPPLPLPDDALIDRFARANVPSGPYAYALDISGERVLGLIEADPMRGKLAPPLISDGDWVQLQAICGG</sequence>
<dbReference type="RefSeq" id="WP_132696750.1">
    <property type="nucleotide sequence ID" value="NZ_SLVM01000035.1"/>
</dbReference>
<reference evidence="2 3" key="1">
    <citation type="submission" date="2019-03" db="EMBL/GenBank/DDBJ databases">
        <title>Genomic Encyclopedia of Type Strains, Phase IV (KMG-IV): sequencing the most valuable type-strain genomes for metagenomic binning, comparative biology and taxonomic classification.</title>
        <authorList>
            <person name="Goeker M."/>
        </authorList>
    </citation>
    <scope>NUCLEOTIDE SEQUENCE [LARGE SCALE GENOMIC DNA]</scope>
    <source>
        <strain evidence="2 3">DSM 21153</strain>
    </source>
</reference>
<keyword evidence="1" id="KW-0472">Membrane</keyword>
<dbReference type="Proteomes" id="UP000295277">
    <property type="component" value="Unassembled WGS sequence"/>
</dbReference>
<evidence type="ECO:0000313" key="2">
    <source>
        <dbReference type="EMBL" id="TCM76192.1"/>
    </source>
</evidence>
<keyword evidence="1" id="KW-0812">Transmembrane</keyword>
<feature type="transmembrane region" description="Helical" evidence="1">
    <location>
        <begin position="106"/>
        <end position="124"/>
    </location>
</feature>
<evidence type="ECO:0000313" key="3">
    <source>
        <dbReference type="Proteomes" id="UP000295277"/>
    </source>
</evidence>
<keyword evidence="3" id="KW-1185">Reference proteome</keyword>
<comment type="caution">
    <text evidence="2">The sequence shown here is derived from an EMBL/GenBank/DDBJ whole genome shotgun (WGS) entry which is preliminary data.</text>
</comment>
<keyword evidence="1" id="KW-1133">Transmembrane helix</keyword>
<dbReference type="OrthoDB" id="7822309at2"/>
<evidence type="ECO:0000256" key="1">
    <source>
        <dbReference type="SAM" id="Phobius"/>
    </source>
</evidence>
<accession>A0A4R1YIC0</accession>
<dbReference type="AlphaFoldDB" id="A0A4R1YIC0"/>